<feature type="compositionally biased region" description="Low complexity" evidence="3">
    <location>
        <begin position="45"/>
        <end position="54"/>
    </location>
</feature>
<name>A0A382A9U6_9ZZZZ</name>
<keyword evidence="2" id="KW-0975">Bacterial flagellum</keyword>
<gene>
    <name evidence="4" type="ORF">METZ01_LOCUS151008</name>
</gene>
<dbReference type="GO" id="GO:0003774">
    <property type="term" value="F:cytoskeletal motor activity"/>
    <property type="evidence" value="ECO:0007669"/>
    <property type="project" value="InterPro"/>
</dbReference>
<evidence type="ECO:0000313" key="4">
    <source>
        <dbReference type="EMBL" id="SVA98154.1"/>
    </source>
</evidence>
<dbReference type="GO" id="GO:0009425">
    <property type="term" value="C:bacterial-type flagellum basal body"/>
    <property type="evidence" value="ECO:0007669"/>
    <property type="project" value="UniProtKB-SubCell"/>
</dbReference>
<evidence type="ECO:0008006" key="5">
    <source>
        <dbReference type="Google" id="ProtNLM"/>
    </source>
</evidence>
<proteinExistence type="inferred from homology"/>
<sequence length="142" mass="15257">MQSVSLNTSPLSNNMMEAHLAKAKEMGAMADQMNAMGGQFSQQLSQLGQVGPSSPAATPASITQTQSASEGVFDNVLGKFVHEVNDKHVKMGNSLHAMLSGENVPLHQVMTEFQEAGVAFTMMVTLRNKLLESYKELISMGL</sequence>
<dbReference type="PRINTS" id="PR01006">
    <property type="entry name" value="FLGHOOKFLIE"/>
</dbReference>
<dbReference type="NCBIfam" id="TIGR00205">
    <property type="entry name" value="fliE"/>
    <property type="match status" value="1"/>
</dbReference>
<protein>
    <recommendedName>
        <fullName evidence="5">Flagellar hook-basal body complex protein FliE</fullName>
    </recommendedName>
</protein>
<organism evidence="4">
    <name type="scientific">marine metagenome</name>
    <dbReference type="NCBI Taxonomy" id="408172"/>
    <lineage>
        <taxon>unclassified sequences</taxon>
        <taxon>metagenomes</taxon>
        <taxon>ecological metagenomes</taxon>
    </lineage>
</organism>
<dbReference type="GO" id="GO:0071973">
    <property type="term" value="P:bacterial-type flagellum-dependent cell motility"/>
    <property type="evidence" value="ECO:0007669"/>
    <property type="project" value="InterPro"/>
</dbReference>
<reference evidence="4" key="1">
    <citation type="submission" date="2018-05" db="EMBL/GenBank/DDBJ databases">
        <authorList>
            <person name="Lanie J.A."/>
            <person name="Ng W.-L."/>
            <person name="Kazmierczak K.M."/>
            <person name="Andrzejewski T.M."/>
            <person name="Davidsen T.M."/>
            <person name="Wayne K.J."/>
            <person name="Tettelin H."/>
            <person name="Glass J.I."/>
            <person name="Rusch D."/>
            <person name="Podicherti R."/>
            <person name="Tsui H.-C.T."/>
            <person name="Winkler M.E."/>
        </authorList>
    </citation>
    <scope>NUCLEOTIDE SEQUENCE</scope>
</reference>
<evidence type="ECO:0000256" key="3">
    <source>
        <dbReference type="SAM" id="MobiDB-lite"/>
    </source>
</evidence>
<dbReference type="GO" id="GO:0005198">
    <property type="term" value="F:structural molecule activity"/>
    <property type="evidence" value="ECO:0007669"/>
    <property type="project" value="InterPro"/>
</dbReference>
<dbReference type="PANTHER" id="PTHR34653">
    <property type="match status" value="1"/>
</dbReference>
<feature type="region of interest" description="Disordered" evidence="3">
    <location>
        <begin position="45"/>
        <end position="65"/>
    </location>
</feature>
<dbReference type="HAMAP" id="MF_00724">
    <property type="entry name" value="FliE"/>
    <property type="match status" value="1"/>
</dbReference>
<accession>A0A382A9U6</accession>
<evidence type="ECO:0000256" key="1">
    <source>
        <dbReference type="ARBA" id="ARBA00004117"/>
    </source>
</evidence>
<dbReference type="Pfam" id="PF02049">
    <property type="entry name" value="FliE"/>
    <property type="match status" value="1"/>
</dbReference>
<dbReference type="AlphaFoldDB" id="A0A382A9U6"/>
<dbReference type="PANTHER" id="PTHR34653:SF1">
    <property type="entry name" value="FLAGELLAR HOOK-BASAL BODY COMPLEX PROTEIN FLIE"/>
    <property type="match status" value="1"/>
</dbReference>
<comment type="subcellular location">
    <subcellularLocation>
        <location evidence="1">Bacterial flagellum basal body</location>
    </subcellularLocation>
</comment>
<dbReference type="EMBL" id="UINC01024471">
    <property type="protein sequence ID" value="SVA98154.1"/>
    <property type="molecule type" value="Genomic_DNA"/>
</dbReference>
<dbReference type="InterPro" id="IPR001624">
    <property type="entry name" value="FliE"/>
</dbReference>
<evidence type="ECO:0000256" key="2">
    <source>
        <dbReference type="ARBA" id="ARBA00023143"/>
    </source>
</evidence>